<evidence type="ECO:0000313" key="2">
    <source>
        <dbReference type="EMBL" id="SUN08621.1"/>
    </source>
</evidence>
<name>A0A380II46_STRAI</name>
<dbReference type="Pfam" id="PF13556">
    <property type="entry name" value="HTH_30"/>
    <property type="match status" value="1"/>
</dbReference>
<feature type="domain" description="PucR C-terminal helix-turn-helix" evidence="1">
    <location>
        <begin position="259"/>
        <end position="303"/>
    </location>
</feature>
<protein>
    <submittedName>
        <fullName evidence="2">Leucine-rich protein</fullName>
    </submittedName>
</protein>
<organism evidence="2 3">
    <name type="scientific">Streptococcus acidominimus</name>
    <dbReference type="NCBI Taxonomy" id="1326"/>
    <lineage>
        <taxon>Bacteria</taxon>
        <taxon>Bacillati</taxon>
        <taxon>Bacillota</taxon>
        <taxon>Bacilli</taxon>
        <taxon>Lactobacillales</taxon>
        <taxon>Streptococcaceae</taxon>
        <taxon>Streptococcus</taxon>
    </lineage>
</organism>
<dbReference type="InterPro" id="IPR025736">
    <property type="entry name" value="PucR_C-HTH_dom"/>
</dbReference>
<dbReference type="OrthoDB" id="9792148at2"/>
<dbReference type="InterPro" id="IPR051448">
    <property type="entry name" value="CdaR-like_regulators"/>
</dbReference>
<dbReference type="Gene3D" id="1.10.10.2840">
    <property type="entry name" value="PucR C-terminal helix-turn-helix domain"/>
    <property type="match status" value="1"/>
</dbReference>
<accession>A0A380II46</accession>
<reference evidence="2 3" key="1">
    <citation type="submission" date="2018-06" db="EMBL/GenBank/DDBJ databases">
        <authorList>
            <consortium name="Pathogen Informatics"/>
            <person name="Doyle S."/>
        </authorList>
    </citation>
    <scope>NUCLEOTIDE SEQUENCE [LARGE SCALE GENOMIC DNA]</scope>
    <source>
        <strain evidence="2 3">NCTC12957</strain>
    </source>
</reference>
<evidence type="ECO:0000259" key="1">
    <source>
        <dbReference type="Pfam" id="PF13556"/>
    </source>
</evidence>
<sequence length="313" mass="36219">MRAEQFFSKQSKTRRTKVASHLLDSQEALVFFPAGTIVDAPIHHSHQLALPLSNGRWLQIDQDTLTERERYLLALVSDDDEVDTSHPWYRFLVKGTGSMPQEISPMQWIHVHHSLSALEEKEEFQAWLEVMRSLLPNRVADFQLTAHDRVFVLVQSTFIPIQEVLEDTLSTMEFDFGLKLTILVGQMWSQVAEGNWTRLFQAEHQIFSAWQQRFQSSRVLSFGQVFLWGQGQEISLRPLRDQLGQMISQQDQLADSILALWEEAAVVTKAAQRLYVHRNTLQYRLEKWLDVSGLQLRNLTDLAVCYQIVLEDG</sequence>
<dbReference type="AlphaFoldDB" id="A0A380II46"/>
<dbReference type="PANTHER" id="PTHR33744">
    <property type="entry name" value="CARBOHYDRATE DIACID REGULATOR"/>
    <property type="match status" value="1"/>
</dbReference>
<gene>
    <name evidence="2" type="primary">lrp</name>
    <name evidence="2" type="ORF">NCTC12957_02221</name>
</gene>
<dbReference type="RefSeq" id="WP_083609365.1">
    <property type="nucleotide sequence ID" value="NZ_MSJL01000020.1"/>
</dbReference>
<dbReference type="PANTHER" id="PTHR33744:SF15">
    <property type="entry name" value="CARBOHYDRATE DIACID REGULATOR"/>
    <property type="match status" value="1"/>
</dbReference>
<dbReference type="EMBL" id="UHEN01000001">
    <property type="protein sequence ID" value="SUN08621.1"/>
    <property type="molecule type" value="Genomic_DNA"/>
</dbReference>
<proteinExistence type="predicted"/>
<dbReference type="InterPro" id="IPR042070">
    <property type="entry name" value="PucR_C-HTH_sf"/>
</dbReference>
<evidence type="ECO:0000313" key="3">
    <source>
        <dbReference type="Proteomes" id="UP000255213"/>
    </source>
</evidence>
<dbReference type="Proteomes" id="UP000255213">
    <property type="component" value="Unassembled WGS sequence"/>
</dbReference>